<comment type="caution">
    <text evidence="1">The sequence shown here is derived from an EMBL/GenBank/DDBJ whole genome shotgun (WGS) entry which is preliminary data.</text>
</comment>
<dbReference type="AlphaFoldDB" id="A0A080Z1U8"/>
<dbReference type="EMBL" id="ANJA01003908">
    <property type="protein sequence ID" value="ETO60609.1"/>
    <property type="molecule type" value="Genomic_DNA"/>
</dbReference>
<organism evidence="1 2">
    <name type="scientific">Phytophthora nicotianae P1976</name>
    <dbReference type="NCBI Taxonomy" id="1317066"/>
    <lineage>
        <taxon>Eukaryota</taxon>
        <taxon>Sar</taxon>
        <taxon>Stramenopiles</taxon>
        <taxon>Oomycota</taxon>
        <taxon>Peronosporomycetes</taxon>
        <taxon>Peronosporales</taxon>
        <taxon>Peronosporaceae</taxon>
        <taxon>Phytophthora</taxon>
    </lineage>
</organism>
<reference evidence="1 2" key="1">
    <citation type="submission" date="2013-11" db="EMBL/GenBank/DDBJ databases">
        <title>The Genome Sequence of Phytophthora parasitica P1976.</title>
        <authorList>
            <consortium name="The Broad Institute Genomics Platform"/>
            <person name="Russ C."/>
            <person name="Tyler B."/>
            <person name="Panabieres F."/>
            <person name="Shan W."/>
            <person name="Tripathy S."/>
            <person name="Grunwald N."/>
            <person name="Machado M."/>
            <person name="Johnson C.S."/>
            <person name="Walker B."/>
            <person name="Young S."/>
            <person name="Zeng Q."/>
            <person name="Gargeya S."/>
            <person name="Fitzgerald M."/>
            <person name="Haas B."/>
            <person name="Abouelleil A."/>
            <person name="Allen A.W."/>
            <person name="Alvarado L."/>
            <person name="Arachchi H.M."/>
            <person name="Berlin A.M."/>
            <person name="Chapman S.B."/>
            <person name="Gainer-Dewar J."/>
            <person name="Goldberg J."/>
            <person name="Griggs A."/>
            <person name="Gujja S."/>
            <person name="Hansen M."/>
            <person name="Howarth C."/>
            <person name="Imamovic A."/>
            <person name="Ireland A."/>
            <person name="Larimer J."/>
            <person name="McCowan C."/>
            <person name="Murphy C."/>
            <person name="Pearson M."/>
            <person name="Poon T.W."/>
            <person name="Priest M."/>
            <person name="Roberts A."/>
            <person name="Saif S."/>
            <person name="Shea T."/>
            <person name="Sisk P."/>
            <person name="Sykes S."/>
            <person name="Wortman J."/>
            <person name="Nusbaum C."/>
            <person name="Birren B."/>
        </authorList>
    </citation>
    <scope>NUCLEOTIDE SEQUENCE [LARGE SCALE GENOMIC DNA]</scope>
    <source>
        <strain evidence="1 2">P1976</strain>
    </source>
</reference>
<sequence>MVVNLSELLQQERAILEDRRQQHLHERRARRDKLRTSRSSGRALLTATSLSDIEGVTDRPGFLREQLKLVNLTPLQRWHLQLKLLAVEETKTQRSVSIEDGNDVESAKQSLEKMFSRDQRCYDVVYREGARVTDARDSLLDDNASINVKEVLSFSTRHENFMCRVTCVHDGKRVLFNSTLYIEGLQTELERLLIEQSSIDAAITIIWNTQH</sequence>
<protein>
    <submittedName>
        <fullName evidence="1">Uncharacterized protein</fullName>
    </submittedName>
</protein>
<gene>
    <name evidence="1" type="ORF">F444_21231</name>
</gene>
<evidence type="ECO:0000313" key="2">
    <source>
        <dbReference type="Proteomes" id="UP000028582"/>
    </source>
</evidence>
<name>A0A080Z1U8_PHYNI</name>
<proteinExistence type="predicted"/>
<accession>A0A080Z1U8</accession>
<evidence type="ECO:0000313" key="1">
    <source>
        <dbReference type="EMBL" id="ETO60609.1"/>
    </source>
</evidence>
<dbReference type="Proteomes" id="UP000028582">
    <property type="component" value="Unassembled WGS sequence"/>
</dbReference>
<dbReference type="OrthoDB" id="107722at2759"/>